<evidence type="ECO:0000313" key="3">
    <source>
        <dbReference type="Proteomes" id="UP000034048"/>
    </source>
</evidence>
<sequence>MPENKLAKIDKEENAIDQEAIWRLVNIYSYKFFNIIIFVLAILIFVCFYFFLLEPKYSAILSNDELNKKRQEFTDQSYYLIELRQLKAVYNNIEQVDRDKINAIVNNTNEKQDLFQEMQYLAVRENLTLDSLDVLPLDRSYKLENLAGNTKRSPLFESVQVVKTAVVLSNVSYEGLIRAIKTIELNLRIMDINRVEYDPLNRKATIEFLTYQLVN</sequence>
<reference evidence="2 3" key="1">
    <citation type="journal article" date="2015" name="Nature">
        <title>rRNA introns, odd ribosomes, and small enigmatic genomes across a large radiation of phyla.</title>
        <authorList>
            <person name="Brown C.T."/>
            <person name="Hug L.A."/>
            <person name="Thomas B.C."/>
            <person name="Sharon I."/>
            <person name="Castelle C.J."/>
            <person name="Singh A."/>
            <person name="Wilkins M.J."/>
            <person name="Williams K.H."/>
            <person name="Banfield J.F."/>
        </authorList>
    </citation>
    <scope>NUCLEOTIDE SEQUENCE [LARGE SCALE GENOMIC DNA]</scope>
</reference>
<organism evidence="2 3">
    <name type="scientific">Candidatus Falkowbacteria bacterium GW2011_GWA2_39_24</name>
    <dbReference type="NCBI Taxonomy" id="1618634"/>
    <lineage>
        <taxon>Bacteria</taxon>
        <taxon>Candidatus Falkowiibacteriota</taxon>
    </lineage>
</organism>
<gene>
    <name evidence="2" type="ORF">UT42_C0005G0006</name>
</gene>
<dbReference type="AlphaFoldDB" id="A0A0G0NR85"/>
<keyword evidence="1" id="KW-1133">Transmembrane helix</keyword>
<protein>
    <submittedName>
        <fullName evidence="2">Uncharacterized protein</fullName>
    </submittedName>
</protein>
<evidence type="ECO:0000313" key="2">
    <source>
        <dbReference type="EMBL" id="KKR15286.1"/>
    </source>
</evidence>
<evidence type="ECO:0000256" key="1">
    <source>
        <dbReference type="SAM" id="Phobius"/>
    </source>
</evidence>
<dbReference type="Proteomes" id="UP000034048">
    <property type="component" value="Unassembled WGS sequence"/>
</dbReference>
<comment type="caution">
    <text evidence="2">The sequence shown here is derived from an EMBL/GenBank/DDBJ whole genome shotgun (WGS) entry which is preliminary data.</text>
</comment>
<keyword evidence="1" id="KW-0472">Membrane</keyword>
<accession>A0A0G0NR85</accession>
<keyword evidence="1" id="KW-0812">Transmembrane</keyword>
<dbReference type="EMBL" id="LBWS01000005">
    <property type="protein sequence ID" value="KKR15286.1"/>
    <property type="molecule type" value="Genomic_DNA"/>
</dbReference>
<proteinExistence type="predicted"/>
<name>A0A0G0NR85_9BACT</name>
<feature type="transmembrane region" description="Helical" evidence="1">
    <location>
        <begin position="32"/>
        <end position="52"/>
    </location>
</feature>